<dbReference type="Proteomes" id="UP000664795">
    <property type="component" value="Unassembled WGS sequence"/>
</dbReference>
<sequence length="227" mass="25160">MKRALLLLPTLLSATLTYGQMSMNSSGSYATLTIIDPYQNNYVGVEGSPYIPEKGFAPTLVKTQNTRQLQPLKARFNTQLGQLEYLDGQRVQRLTTPATEFQLVASAGDTLVFRNGYSGKGEITPITFCHVLYDGKKSTLLAYLTGTIKKDEDPMSNDFGKKQFVQRKQTYLLIANELQAVTPTKSSLLGAFPADQREVVAQVINRYGSKLKSWTDVTAVLRAYDGQ</sequence>
<dbReference type="RefSeq" id="WP_207333582.1">
    <property type="nucleotide sequence ID" value="NZ_JAFMYU010000001.1"/>
</dbReference>
<keyword evidence="3" id="KW-1185">Reference proteome</keyword>
<reference evidence="2 3" key="1">
    <citation type="submission" date="2021-03" db="EMBL/GenBank/DDBJ databases">
        <title>Fibrella sp. HMF5036 genome sequencing and assembly.</title>
        <authorList>
            <person name="Kang H."/>
            <person name="Kim H."/>
            <person name="Bae S."/>
            <person name="Joh K."/>
        </authorList>
    </citation>
    <scope>NUCLEOTIDE SEQUENCE [LARGE SCALE GENOMIC DNA]</scope>
    <source>
        <strain evidence="2 3">HMF5036</strain>
    </source>
</reference>
<feature type="signal peptide" evidence="1">
    <location>
        <begin position="1"/>
        <end position="19"/>
    </location>
</feature>
<name>A0A939JYY5_9BACT</name>
<evidence type="ECO:0008006" key="4">
    <source>
        <dbReference type="Google" id="ProtNLM"/>
    </source>
</evidence>
<accession>A0A939JYY5</accession>
<keyword evidence="1" id="KW-0732">Signal</keyword>
<gene>
    <name evidence="2" type="ORF">J2I48_01375</name>
</gene>
<evidence type="ECO:0000313" key="2">
    <source>
        <dbReference type="EMBL" id="MBO0929620.1"/>
    </source>
</evidence>
<comment type="caution">
    <text evidence="2">The sequence shown here is derived from an EMBL/GenBank/DDBJ whole genome shotgun (WGS) entry which is preliminary data.</text>
</comment>
<feature type="chain" id="PRO_5037300305" description="DUF4369 domain-containing protein" evidence="1">
    <location>
        <begin position="20"/>
        <end position="227"/>
    </location>
</feature>
<organism evidence="2 3">
    <name type="scientific">Fibrella aquatilis</name>
    <dbReference type="NCBI Taxonomy" id="2817059"/>
    <lineage>
        <taxon>Bacteria</taxon>
        <taxon>Pseudomonadati</taxon>
        <taxon>Bacteroidota</taxon>
        <taxon>Cytophagia</taxon>
        <taxon>Cytophagales</taxon>
        <taxon>Spirosomataceae</taxon>
        <taxon>Fibrella</taxon>
    </lineage>
</organism>
<dbReference type="EMBL" id="JAFMYU010000001">
    <property type="protein sequence ID" value="MBO0929620.1"/>
    <property type="molecule type" value="Genomic_DNA"/>
</dbReference>
<protein>
    <recommendedName>
        <fullName evidence="4">DUF4369 domain-containing protein</fullName>
    </recommendedName>
</protein>
<evidence type="ECO:0000256" key="1">
    <source>
        <dbReference type="SAM" id="SignalP"/>
    </source>
</evidence>
<dbReference type="AlphaFoldDB" id="A0A939JYY5"/>
<proteinExistence type="predicted"/>
<evidence type="ECO:0000313" key="3">
    <source>
        <dbReference type="Proteomes" id="UP000664795"/>
    </source>
</evidence>